<evidence type="ECO:0000313" key="1">
    <source>
        <dbReference type="EMBL" id="MCT8992275.1"/>
    </source>
</evidence>
<reference evidence="1" key="1">
    <citation type="submission" date="2022-08" db="EMBL/GenBank/DDBJ databases">
        <title>Chelativorans sichuanense sp. nov., a paraffin oil-degrading bacterium isolated from a mixture of oil-based drill cuttings and paddy soil.</title>
        <authorList>
            <person name="Yu J."/>
            <person name="Liu H."/>
            <person name="Chen Q."/>
        </authorList>
    </citation>
    <scope>NUCLEOTIDE SEQUENCE</scope>
    <source>
        <strain evidence="1">SCAU 2101</strain>
    </source>
</reference>
<keyword evidence="2" id="KW-1185">Reference proteome</keyword>
<name>A0A9X2XB18_9HYPH</name>
<sequence>RHGAGHCHLAWFCAAAWPDFAPPLTHIPHHGIIFLYFRIPGLGSVTLASFILCEGKRLDIPDCGKSRILSYAQKENTVKQRQPQVASQVIDDP</sequence>
<dbReference type="Proteomes" id="UP001149009">
    <property type="component" value="Unassembled WGS sequence"/>
</dbReference>
<protein>
    <submittedName>
        <fullName evidence="1">Uncharacterized protein</fullName>
    </submittedName>
</protein>
<dbReference type="EMBL" id="JAODNV010000036">
    <property type="protein sequence ID" value="MCT8992275.1"/>
    <property type="molecule type" value="Genomic_DNA"/>
</dbReference>
<accession>A0A9X2XB18</accession>
<evidence type="ECO:0000313" key="2">
    <source>
        <dbReference type="Proteomes" id="UP001149009"/>
    </source>
</evidence>
<feature type="non-terminal residue" evidence="1">
    <location>
        <position position="1"/>
    </location>
</feature>
<comment type="caution">
    <text evidence="1">The sequence shown here is derived from an EMBL/GenBank/DDBJ whole genome shotgun (WGS) entry which is preliminary data.</text>
</comment>
<proteinExistence type="predicted"/>
<organism evidence="1 2">
    <name type="scientific">Chelativorans petroleitrophicus</name>
    <dbReference type="NCBI Taxonomy" id="2975484"/>
    <lineage>
        <taxon>Bacteria</taxon>
        <taxon>Pseudomonadati</taxon>
        <taxon>Pseudomonadota</taxon>
        <taxon>Alphaproteobacteria</taxon>
        <taxon>Hyphomicrobiales</taxon>
        <taxon>Phyllobacteriaceae</taxon>
        <taxon>Chelativorans</taxon>
    </lineage>
</organism>
<dbReference type="AlphaFoldDB" id="A0A9X2XB18"/>
<gene>
    <name evidence="1" type="ORF">NYR54_18685</name>
</gene>
<dbReference type="RefSeq" id="WP_261517220.1">
    <property type="nucleotide sequence ID" value="NZ_JAODNV010000036.1"/>
</dbReference>